<feature type="domain" description="Lycopene cyclase" evidence="9">
    <location>
        <begin position="4"/>
        <end position="61"/>
    </location>
</feature>
<feature type="transmembrane region" description="Helical" evidence="8">
    <location>
        <begin position="72"/>
        <end position="91"/>
    </location>
</feature>
<evidence type="ECO:0000313" key="10">
    <source>
        <dbReference type="EMBL" id="POR02283.1"/>
    </source>
</evidence>
<evidence type="ECO:0000256" key="8">
    <source>
        <dbReference type="SAM" id="Phobius"/>
    </source>
</evidence>
<evidence type="ECO:0000259" key="9">
    <source>
        <dbReference type="Pfam" id="PF18916"/>
    </source>
</evidence>
<keyword evidence="3 8" id="KW-0812">Transmembrane</keyword>
<keyword evidence="4" id="KW-0125">Carotenoid biosynthesis</keyword>
<dbReference type="GO" id="GO:0045436">
    <property type="term" value="F:lycopene beta cyclase activity"/>
    <property type="evidence" value="ECO:0007669"/>
    <property type="project" value="UniProtKB-ARBA"/>
</dbReference>
<dbReference type="GO" id="GO:0016872">
    <property type="term" value="F:intramolecular lyase activity"/>
    <property type="evidence" value="ECO:0007669"/>
    <property type="project" value="InterPro"/>
</dbReference>
<dbReference type="GO" id="GO:0016117">
    <property type="term" value="P:carotenoid biosynthetic process"/>
    <property type="evidence" value="ECO:0007669"/>
    <property type="project" value="UniProtKB-KW"/>
</dbReference>
<comment type="caution">
    <text evidence="10">The sequence shown here is derived from an EMBL/GenBank/DDBJ whole genome shotgun (WGS) entry which is preliminary data.</text>
</comment>
<dbReference type="GO" id="GO:0016020">
    <property type="term" value="C:membrane"/>
    <property type="evidence" value="ECO:0007669"/>
    <property type="project" value="UniProtKB-SubCell"/>
</dbReference>
<keyword evidence="6 8" id="KW-0472">Membrane</keyword>
<name>A0A2S4JS47_9SPIO</name>
<accession>A0A2S4JS47</accession>
<reference evidence="11" key="1">
    <citation type="submission" date="2015-12" db="EMBL/GenBank/DDBJ databases">
        <authorList>
            <person name="Lodha T.D."/>
            <person name="Chintalapati S."/>
            <person name="Chintalapati V.R."/>
            <person name="Sravanthi T."/>
        </authorList>
    </citation>
    <scope>NUCLEOTIDE SEQUENCE [LARGE SCALE GENOMIC DNA]</scope>
    <source>
        <strain evidence="11">JC133</strain>
    </source>
</reference>
<feature type="transmembrane region" description="Helical" evidence="8">
    <location>
        <begin position="45"/>
        <end position="66"/>
    </location>
</feature>
<keyword evidence="11" id="KW-1185">Reference proteome</keyword>
<evidence type="ECO:0000256" key="1">
    <source>
        <dbReference type="ARBA" id="ARBA00004141"/>
    </source>
</evidence>
<feature type="transmembrane region" description="Helical" evidence="8">
    <location>
        <begin position="98"/>
        <end position="116"/>
    </location>
</feature>
<dbReference type="NCBIfam" id="TIGR03462">
    <property type="entry name" value="CarR_dom_SF"/>
    <property type="match status" value="1"/>
</dbReference>
<evidence type="ECO:0000313" key="11">
    <source>
        <dbReference type="Proteomes" id="UP000237350"/>
    </source>
</evidence>
<dbReference type="EMBL" id="LPWH01000062">
    <property type="protein sequence ID" value="POR02283.1"/>
    <property type="molecule type" value="Genomic_DNA"/>
</dbReference>
<protein>
    <recommendedName>
        <fullName evidence="9">Lycopene cyclase domain-containing protein</fullName>
    </recommendedName>
</protein>
<sequence length="195" mass="22302">MAAASLLVGGLYIIWDVGVTRRGHWSFNPRYTGTARLLGLPRGEILFFFTVPYACLFIYEVVVAYFGDALWFHWSPWFSGLLLLASGLAAWRYRGQGYTRLVMLSLILFFLVQFLLVPDLLATRAFWVFLGLSFLAFLVFNGLYTALPTIWYNPREIWGIRAGTIPLEDFFYNFSLLGLSLVVHLTLRGGLPWLQ</sequence>
<comment type="pathway">
    <text evidence="2">Carotenoid biosynthesis.</text>
</comment>
<evidence type="ECO:0000256" key="7">
    <source>
        <dbReference type="ARBA" id="ARBA00023235"/>
    </source>
</evidence>
<dbReference type="Pfam" id="PF18916">
    <property type="entry name" value="Lycopene_cyc"/>
    <property type="match status" value="2"/>
</dbReference>
<dbReference type="AlphaFoldDB" id="A0A2S4JS47"/>
<evidence type="ECO:0000256" key="2">
    <source>
        <dbReference type="ARBA" id="ARBA00004829"/>
    </source>
</evidence>
<evidence type="ECO:0000256" key="3">
    <source>
        <dbReference type="ARBA" id="ARBA00022692"/>
    </source>
</evidence>
<keyword evidence="7" id="KW-0413">Isomerase</keyword>
<dbReference type="Proteomes" id="UP000237350">
    <property type="component" value="Unassembled WGS sequence"/>
</dbReference>
<evidence type="ECO:0000256" key="6">
    <source>
        <dbReference type="ARBA" id="ARBA00023136"/>
    </source>
</evidence>
<evidence type="ECO:0000256" key="5">
    <source>
        <dbReference type="ARBA" id="ARBA00022989"/>
    </source>
</evidence>
<dbReference type="InterPro" id="IPR017825">
    <property type="entry name" value="Lycopene_cyclase_dom"/>
</dbReference>
<keyword evidence="5 8" id="KW-1133">Transmembrane helix</keyword>
<organism evidence="10 11">
    <name type="scientific">Alkalispirochaeta sphaeroplastigenens</name>
    <dbReference type="NCBI Taxonomy" id="1187066"/>
    <lineage>
        <taxon>Bacteria</taxon>
        <taxon>Pseudomonadati</taxon>
        <taxon>Spirochaetota</taxon>
        <taxon>Spirochaetia</taxon>
        <taxon>Spirochaetales</taxon>
        <taxon>Spirochaetaceae</taxon>
        <taxon>Alkalispirochaeta</taxon>
    </lineage>
</organism>
<feature type="domain" description="Lycopene cyclase" evidence="9">
    <location>
        <begin position="98"/>
        <end position="184"/>
    </location>
</feature>
<evidence type="ECO:0000256" key="4">
    <source>
        <dbReference type="ARBA" id="ARBA00022746"/>
    </source>
</evidence>
<gene>
    <name evidence="10" type="ORF">AU468_06755</name>
</gene>
<comment type="subcellular location">
    <subcellularLocation>
        <location evidence="1">Membrane</location>
        <topology evidence="1">Multi-pass membrane protein</topology>
    </subcellularLocation>
</comment>
<feature type="transmembrane region" description="Helical" evidence="8">
    <location>
        <begin position="170"/>
        <end position="187"/>
    </location>
</feature>
<feature type="transmembrane region" description="Helical" evidence="8">
    <location>
        <begin position="128"/>
        <end position="150"/>
    </location>
</feature>
<proteinExistence type="predicted"/>
<dbReference type="OrthoDB" id="5195186at2"/>